<reference evidence="2" key="2">
    <citation type="journal article" date="2021" name="Genome Biol. Evol.">
        <title>Developing a high-quality reference genome for a parasitic bivalve with doubly uniparental inheritance (Bivalvia: Unionida).</title>
        <authorList>
            <person name="Smith C.H."/>
        </authorList>
    </citation>
    <scope>NUCLEOTIDE SEQUENCE</scope>
    <source>
        <strain evidence="2">CHS0354</strain>
        <tissue evidence="2">Mantle</tissue>
    </source>
</reference>
<accession>A0AAE0TDG5</accession>
<gene>
    <name evidence="2" type="ORF">CHS0354_038308</name>
</gene>
<sequence>MILSLTSFLSMIVLMLVNQCVDGFCLRGELKTDMPIAGDLNYYCEYNDGFHVFRMRPGTQQTTTDCLRCSCDMDGLQCCGFGRNAGVVVVPPECKEIFYDCHSFYVTRLNESVDCFTNDPISIPPSRLLDQLLF</sequence>
<name>A0AAE0TDG5_9BIVA</name>
<protein>
    <submittedName>
        <fullName evidence="2">Uncharacterized protein</fullName>
    </submittedName>
</protein>
<evidence type="ECO:0000313" key="2">
    <source>
        <dbReference type="EMBL" id="KAK3607878.1"/>
    </source>
</evidence>
<keyword evidence="3" id="KW-1185">Reference proteome</keyword>
<proteinExistence type="predicted"/>
<organism evidence="2 3">
    <name type="scientific">Potamilus streckersoni</name>
    <dbReference type="NCBI Taxonomy" id="2493646"/>
    <lineage>
        <taxon>Eukaryota</taxon>
        <taxon>Metazoa</taxon>
        <taxon>Spiralia</taxon>
        <taxon>Lophotrochozoa</taxon>
        <taxon>Mollusca</taxon>
        <taxon>Bivalvia</taxon>
        <taxon>Autobranchia</taxon>
        <taxon>Heteroconchia</taxon>
        <taxon>Palaeoheterodonta</taxon>
        <taxon>Unionida</taxon>
        <taxon>Unionoidea</taxon>
        <taxon>Unionidae</taxon>
        <taxon>Ambleminae</taxon>
        <taxon>Lampsilini</taxon>
        <taxon>Potamilus</taxon>
    </lineage>
</organism>
<feature type="chain" id="PRO_5042142869" evidence="1">
    <location>
        <begin position="24"/>
        <end position="134"/>
    </location>
</feature>
<reference evidence="2" key="1">
    <citation type="journal article" date="2021" name="Genome Biol. Evol.">
        <title>A High-Quality Reference Genome for a Parasitic Bivalve with Doubly Uniparental Inheritance (Bivalvia: Unionida).</title>
        <authorList>
            <person name="Smith C.H."/>
        </authorList>
    </citation>
    <scope>NUCLEOTIDE SEQUENCE</scope>
    <source>
        <strain evidence="2">CHS0354</strain>
    </source>
</reference>
<reference evidence="2" key="3">
    <citation type="submission" date="2023-05" db="EMBL/GenBank/DDBJ databases">
        <authorList>
            <person name="Smith C.H."/>
        </authorList>
    </citation>
    <scope>NUCLEOTIDE SEQUENCE</scope>
    <source>
        <strain evidence="2">CHS0354</strain>
        <tissue evidence="2">Mantle</tissue>
    </source>
</reference>
<dbReference type="EMBL" id="JAEAOA010002232">
    <property type="protein sequence ID" value="KAK3607878.1"/>
    <property type="molecule type" value="Genomic_DNA"/>
</dbReference>
<dbReference type="Gene3D" id="2.60.40.1900">
    <property type="entry name" value="Beta-microseminoprotein (PSP94) domain"/>
    <property type="match status" value="1"/>
</dbReference>
<evidence type="ECO:0000256" key="1">
    <source>
        <dbReference type="SAM" id="SignalP"/>
    </source>
</evidence>
<keyword evidence="1" id="KW-0732">Signal</keyword>
<dbReference type="AlphaFoldDB" id="A0AAE0TDG5"/>
<dbReference type="Proteomes" id="UP001195483">
    <property type="component" value="Unassembled WGS sequence"/>
</dbReference>
<evidence type="ECO:0000313" key="3">
    <source>
        <dbReference type="Proteomes" id="UP001195483"/>
    </source>
</evidence>
<feature type="signal peptide" evidence="1">
    <location>
        <begin position="1"/>
        <end position="23"/>
    </location>
</feature>
<comment type="caution">
    <text evidence="2">The sequence shown here is derived from an EMBL/GenBank/DDBJ whole genome shotgun (WGS) entry which is preliminary data.</text>
</comment>